<dbReference type="InterPro" id="IPR001647">
    <property type="entry name" value="HTH_TetR"/>
</dbReference>
<dbReference type="eggNOG" id="COG1309">
    <property type="taxonomic scope" value="Bacteria"/>
</dbReference>
<dbReference type="RefSeq" id="WP_013344720.1">
    <property type="nucleotide sequence ID" value="NC_014541.1"/>
</dbReference>
<dbReference type="HOGENOM" id="CLU_069356_27_1_6"/>
<sequence>MRPTTQAKQQKILEVATEQFLSQGYKDTSLDQIVALTGGSKQTLYRYFGNKEGLFEAVLNLHTQRVAERFRFDPDSSAPVARQLADFGHLYLVQICTQPMVGLLRIIASDFSQHPEMATTFWQGCPQHCHRLLSQFLASDRVATELAIDDPNFAGDQLRALIKRDHHTLALLGKPLPDKAELDVEIQLAVATFMRLYRR</sequence>
<dbReference type="FunFam" id="1.10.10.60:FF:000141">
    <property type="entry name" value="TetR family transcriptional regulator"/>
    <property type="match status" value="1"/>
</dbReference>
<evidence type="ECO:0000313" key="7">
    <source>
        <dbReference type="Proteomes" id="UP000006683"/>
    </source>
</evidence>
<organism evidence="6 7">
    <name type="scientific">Ferrimonas balearica (strain DSM 9799 / CCM 4581 / KCTC 23876 / PAT)</name>
    <dbReference type="NCBI Taxonomy" id="550540"/>
    <lineage>
        <taxon>Bacteria</taxon>
        <taxon>Pseudomonadati</taxon>
        <taxon>Pseudomonadota</taxon>
        <taxon>Gammaproteobacteria</taxon>
        <taxon>Alteromonadales</taxon>
        <taxon>Ferrimonadaceae</taxon>
        <taxon>Ferrimonas</taxon>
    </lineage>
</organism>
<keyword evidence="2 4" id="KW-0238">DNA-binding</keyword>
<dbReference type="GO" id="GO:0000976">
    <property type="term" value="F:transcription cis-regulatory region binding"/>
    <property type="evidence" value="ECO:0007669"/>
    <property type="project" value="TreeGrafter"/>
</dbReference>
<gene>
    <name evidence="6" type="ordered locus">Fbal_1205</name>
</gene>
<dbReference type="Gene3D" id="1.10.357.10">
    <property type="entry name" value="Tetracycline Repressor, domain 2"/>
    <property type="match status" value="1"/>
</dbReference>
<dbReference type="InterPro" id="IPR009057">
    <property type="entry name" value="Homeodomain-like_sf"/>
</dbReference>
<evidence type="ECO:0000256" key="4">
    <source>
        <dbReference type="PROSITE-ProRule" id="PRU00335"/>
    </source>
</evidence>
<dbReference type="InterPro" id="IPR050109">
    <property type="entry name" value="HTH-type_TetR-like_transc_reg"/>
</dbReference>
<dbReference type="OrthoDB" id="8535430at2"/>
<dbReference type="Proteomes" id="UP000006683">
    <property type="component" value="Chromosome"/>
</dbReference>
<dbReference type="PANTHER" id="PTHR30055">
    <property type="entry name" value="HTH-TYPE TRANSCRIPTIONAL REGULATOR RUTR"/>
    <property type="match status" value="1"/>
</dbReference>
<name>E1SWC5_FERBD</name>
<keyword evidence="3" id="KW-0804">Transcription</keyword>
<dbReference type="AlphaFoldDB" id="E1SWC5"/>
<protein>
    <submittedName>
        <fullName evidence="6">Transcriptional regulator, TetR family</fullName>
    </submittedName>
</protein>
<evidence type="ECO:0000256" key="3">
    <source>
        <dbReference type="ARBA" id="ARBA00023163"/>
    </source>
</evidence>
<dbReference type="KEGG" id="fbl:Fbal_1205"/>
<feature type="DNA-binding region" description="H-T-H motif" evidence="4">
    <location>
        <begin position="29"/>
        <end position="48"/>
    </location>
</feature>
<dbReference type="EMBL" id="CP002209">
    <property type="protein sequence ID" value="ADN75414.1"/>
    <property type="molecule type" value="Genomic_DNA"/>
</dbReference>
<dbReference type="PANTHER" id="PTHR30055:SF146">
    <property type="entry name" value="HTH-TYPE TRANSCRIPTIONAL DUAL REGULATOR CECR"/>
    <property type="match status" value="1"/>
</dbReference>
<dbReference type="GO" id="GO:0003700">
    <property type="term" value="F:DNA-binding transcription factor activity"/>
    <property type="evidence" value="ECO:0007669"/>
    <property type="project" value="TreeGrafter"/>
</dbReference>
<evidence type="ECO:0000256" key="2">
    <source>
        <dbReference type="ARBA" id="ARBA00023125"/>
    </source>
</evidence>
<proteinExistence type="predicted"/>
<dbReference type="PRINTS" id="PR00455">
    <property type="entry name" value="HTHTETR"/>
</dbReference>
<keyword evidence="1" id="KW-0805">Transcription regulation</keyword>
<keyword evidence="7" id="KW-1185">Reference proteome</keyword>
<dbReference type="GeneID" id="67181438"/>
<dbReference type="Pfam" id="PF00440">
    <property type="entry name" value="TetR_N"/>
    <property type="match status" value="1"/>
</dbReference>
<evidence type="ECO:0000256" key="1">
    <source>
        <dbReference type="ARBA" id="ARBA00023015"/>
    </source>
</evidence>
<dbReference type="InterPro" id="IPR039536">
    <property type="entry name" value="TetR_C_Proteobacteria"/>
</dbReference>
<reference evidence="6 7" key="1">
    <citation type="journal article" date="2010" name="Stand. Genomic Sci.">
        <title>Complete genome sequence of Ferrimonas balearica type strain (PAT).</title>
        <authorList>
            <person name="Nolan M."/>
            <person name="Sikorski J."/>
            <person name="Davenport K."/>
            <person name="Lucas S."/>
            <person name="Glavina Del Rio T."/>
            <person name="Tice H."/>
            <person name="Cheng J."/>
            <person name="Goodwin L."/>
            <person name="Pitluck S."/>
            <person name="Liolios K."/>
            <person name="Ivanova N."/>
            <person name="Mavromatis K."/>
            <person name="Ovchinnikova G."/>
            <person name="Pati A."/>
            <person name="Chen A."/>
            <person name="Palaniappan K."/>
            <person name="Land M."/>
            <person name="Hauser L."/>
            <person name="Chang Y."/>
            <person name="Jeffries C."/>
            <person name="Tapia R."/>
            <person name="Brettin T."/>
            <person name="Detter J."/>
            <person name="Han C."/>
            <person name="Yasawong M."/>
            <person name="Rohde M."/>
            <person name="Tindall B."/>
            <person name="Goker M."/>
            <person name="Woyke T."/>
            <person name="Bristow J."/>
            <person name="Eisen J."/>
            <person name="Markowitz V."/>
            <person name="Hugenholtz P."/>
            <person name="Kyrpides N."/>
            <person name="Klenk H."/>
            <person name="Lapidus A."/>
        </authorList>
    </citation>
    <scope>NUCLEOTIDE SEQUENCE [LARGE SCALE GENOMIC DNA]</scope>
    <source>
        <strain evidence="7">DSM 9799 / CCM 4581 / KCTC 23876 / PAT</strain>
    </source>
</reference>
<accession>E1SWC5</accession>
<dbReference type="Pfam" id="PF14246">
    <property type="entry name" value="TetR_C_7"/>
    <property type="match status" value="1"/>
</dbReference>
<evidence type="ECO:0000259" key="5">
    <source>
        <dbReference type="PROSITE" id="PS50977"/>
    </source>
</evidence>
<evidence type="ECO:0000313" key="6">
    <source>
        <dbReference type="EMBL" id="ADN75414.1"/>
    </source>
</evidence>
<dbReference type="STRING" id="550540.Fbal_1205"/>
<dbReference type="SUPFAM" id="SSF46689">
    <property type="entry name" value="Homeodomain-like"/>
    <property type="match status" value="1"/>
</dbReference>
<feature type="domain" description="HTH tetR-type" evidence="5">
    <location>
        <begin position="6"/>
        <end position="66"/>
    </location>
</feature>
<dbReference type="Gene3D" id="1.10.10.60">
    <property type="entry name" value="Homeodomain-like"/>
    <property type="match status" value="1"/>
</dbReference>
<dbReference type="PROSITE" id="PS50977">
    <property type="entry name" value="HTH_TETR_2"/>
    <property type="match status" value="1"/>
</dbReference>